<dbReference type="Pfam" id="PF20703">
    <property type="entry name" value="nSTAND1"/>
    <property type="match status" value="1"/>
</dbReference>
<dbReference type="InterPro" id="IPR011990">
    <property type="entry name" value="TPR-like_helical_dom_sf"/>
</dbReference>
<dbReference type="InterPro" id="IPR049052">
    <property type="entry name" value="nSTAND1"/>
</dbReference>
<dbReference type="Gene3D" id="1.25.40.10">
    <property type="entry name" value="Tetratricopeptide repeat domain"/>
    <property type="match status" value="2"/>
</dbReference>
<dbReference type="InterPro" id="IPR036537">
    <property type="entry name" value="Adaptor_Cbl_N_dom_sf"/>
</dbReference>
<sequence length="979" mass="109187">MPEQSKPSTPTSFQPNAGSIANFFRPNRAAPNIGNALVLSSFTGLAPVDSQSIARLTSALESSSDATGMGLGQVMLALRILSSVGDGMAPFPALKGIAGIGLEIMNVIVNFQSNGDAMRALALRIYEMIRTINEGSQNGSNESLRTLTDQFERDLCKILNIVKDMASQNIGHQVIRAEVIKAKLIDCTKLLDQYTDKFQVALGINQQQILVRQQENLSRQQESVDKIVAMLEKHTLSTPVNNLLISAIAPAPPMHFVGRDDLVLEGISHITDANLTSSAHIAILGHGGIGKTSLALAILHHDMSKAAFSGRRFFIPCEYLKTGLDLAQAIIHILGGSMLGQESDGLTVLRQQLSNFGEMLLVIDNFETLWHESTSLAQIKVALETIMSVSSVSVIVTMRGFEPPSGFNWSLILPPQGLGPLSLDAAKHMYMRGQYMVPESFEWNRDLELLLTETDCVPLAISLLSALAHSDPRVYTPTRLLQRWTKTKTNLLKIPGVQSNKMASVAISIDVSLHSKAIAENPDTLILLQILAFLPEGLPYWDELVEYIIPDTRIEDPFGTVEILCQTSLIFKADNNSLALLSPTRHYINQQSLVEKSQFNNDIQQIYNFVQLCIANGMENLIKFGVANITQVIEHFLVLHPTTENVQTALHCSEVLFQHAQYMSNLMNTITNMAEKLNIPQLLVKCVVHQRDILMALNMWMDAEQKSQLGYILYQKLGDNAGMAECLHNIGHNMKMQSKYSEAIEMHTLAYEIYIKLGKLKQTANSLKAIGNNLWVLHKHEQAIEKLTEALTIYTQLKDLNGMGHCMKGIGNNLRAEKNYSEAIKMHTAAYNYYYQKKNKEGMAGALNCLGDDFRMIQEYEKAAEKHTEAYNIFKEINNTLGLAASLDSHGDTLRLQGDYAKAAIKHEEAYKIFVKYQYWHGIGNSLNSMGDNYKEQKKYPEAKEKYQAAYDIFKSLDNKSKMEKCDENLKEIAQYIYN</sequence>
<dbReference type="PANTHER" id="PTHR47691">
    <property type="entry name" value="REGULATOR-RELATED"/>
    <property type="match status" value="1"/>
</dbReference>
<dbReference type="AlphaFoldDB" id="A0A8H8CKF5"/>
<comment type="caution">
    <text evidence="2">The sequence shown here is derived from an EMBL/GenBank/DDBJ whole genome shotgun (WGS) entry which is preliminary data.</text>
</comment>
<dbReference type="SUPFAM" id="SSF52540">
    <property type="entry name" value="P-loop containing nucleoside triphosphate hydrolases"/>
    <property type="match status" value="1"/>
</dbReference>
<dbReference type="Gene3D" id="3.40.50.300">
    <property type="entry name" value="P-loop containing nucleotide triphosphate hydrolases"/>
    <property type="match status" value="1"/>
</dbReference>
<dbReference type="GO" id="GO:0007166">
    <property type="term" value="P:cell surface receptor signaling pathway"/>
    <property type="evidence" value="ECO:0007669"/>
    <property type="project" value="InterPro"/>
</dbReference>
<dbReference type="InterPro" id="IPR019734">
    <property type="entry name" value="TPR_rpt"/>
</dbReference>
<dbReference type="SUPFAM" id="SSF48452">
    <property type="entry name" value="TPR-like"/>
    <property type="match status" value="2"/>
</dbReference>
<feature type="domain" description="Novel STAND NTPase 1" evidence="1">
    <location>
        <begin position="255"/>
        <end position="399"/>
    </location>
</feature>
<evidence type="ECO:0000259" key="1">
    <source>
        <dbReference type="Pfam" id="PF20703"/>
    </source>
</evidence>
<organism evidence="2">
    <name type="scientific">Psilocybe cubensis</name>
    <name type="common">Psychedelic mushroom</name>
    <name type="synonym">Stropharia cubensis</name>
    <dbReference type="NCBI Taxonomy" id="181762"/>
    <lineage>
        <taxon>Eukaryota</taxon>
        <taxon>Fungi</taxon>
        <taxon>Dikarya</taxon>
        <taxon>Basidiomycota</taxon>
        <taxon>Agaricomycotina</taxon>
        <taxon>Agaricomycetes</taxon>
        <taxon>Agaricomycetidae</taxon>
        <taxon>Agaricales</taxon>
        <taxon>Agaricineae</taxon>
        <taxon>Strophariaceae</taxon>
        <taxon>Psilocybe</taxon>
    </lineage>
</organism>
<dbReference type="CDD" id="cd21037">
    <property type="entry name" value="MLKL_NTD"/>
    <property type="match status" value="1"/>
</dbReference>
<dbReference type="InterPro" id="IPR059179">
    <property type="entry name" value="MLKL-like_MCAfunc"/>
</dbReference>
<dbReference type="SMART" id="SM00028">
    <property type="entry name" value="TPR"/>
    <property type="match status" value="6"/>
</dbReference>
<name>A0A8H8CKF5_PSICU</name>
<protein>
    <recommendedName>
        <fullName evidence="1">Novel STAND NTPase 1 domain-containing protein</fullName>
    </recommendedName>
</protein>
<dbReference type="Pfam" id="PF13424">
    <property type="entry name" value="TPR_12"/>
    <property type="match status" value="2"/>
</dbReference>
<proteinExistence type="predicted"/>
<dbReference type="Gene3D" id="1.20.930.20">
    <property type="entry name" value="Adaptor protein Cbl, N-terminal domain"/>
    <property type="match status" value="1"/>
</dbReference>
<accession>A0A8H8CKF5</accession>
<evidence type="ECO:0000313" key="2">
    <source>
        <dbReference type="EMBL" id="KAG5167974.1"/>
    </source>
</evidence>
<reference evidence="2" key="1">
    <citation type="submission" date="2021-02" db="EMBL/GenBank/DDBJ databases">
        <title>Psilocybe cubensis genome.</title>
        <authorList>
            <person name="Mckernan K.J."/>
            <person name="Crawford S."/>
            <person name="Trippe A."/>
            <person name="Kane L.T."/>
            <person name="Mclaughlin S."/>
        </authorList>
    </citation>
    <scope>NUCLEOTIDE SEQUENCE [LARGE SCALE GENOMIC DNA]</scope>
    <source>
        <strain evidence="2">MGC-MH-2018</strain>
    </source>
</reference>
<dbReference type="OrthoDB" id="621413at2759"/>
<gene>
    <name evidence="2" type="ORF">JR316_006566</name>
</gene>
<dbReference type="EMBL" id="JAFIQS010000006">
    <property type="protein sequence ID" value="KAG5167974.1"/>
    <property type="molecule type" value="Genomic_DNA"/>
</dbReference>
<dbReference type="InterPro" id="IPR027417">
    <property type="entry name" value="P-loop_NTPase"/>
</dbReference>
<dbReference type="PANTHER" id="PTHR47691:SF3">
    <property type="entry name" value="HTH-TYPE TRANSCRIPTIONAL REGULATOR RV0890C-RELATED"/>
    <property type="match status" value="1"/>
</dbReference>